<accession>A0AAJ0F689</accession>
<dbReference type="PANTHER" id="PTHR24148:SF64">
    <property type="entry name" value="HETEROKARYON INCOMPATIBILITY DOMAIN-CONTAINING PROTEIN"/>
    <property type="match status" value="1"/>
</dbReference>
<dbReference type="InterPro" id="IPR010730">
    <property type="entry name" value="HET"/>
</dbReference>
<evidence type="ECO:0000313" key="3">
    <source>
        <dbReference type="EMBL" id="KAK1749909.1"/>
    </source>
</evidence>
<feature type="domain" description="Heterokaryon incompatibility" evidence="2">
    <location>
        <begin position="76"/>
        <end position="215"/>
    </location>
</feature>
<name>A0AAJ0F689_9PEZI</name>
<keyword evidence="4" id="KW-1185">Reference proteome</keyword>
<feature type="compositionally biased region" description="Basic and acidic residues" evidence="1">
    <location>
        <begin position="600"/>
        <end position="614"/>
    </location>
</feature>
<gene>
    <name evidence="3" type="ORF">QBC47DRAFT_465311</name>
</gene>
<evidence type="ECO:0000313" key="4">
    <source>
        <dbReference type="Proteomes" id="UP001239445"/>
    </source>
</evidence>
<dbReference type="PANTHER" id="PTHR24148">
    <property type="entry name" value="ANKYRIN REPEAT DOMAIN-CONTAINING PROTEIN 39 HOMOLOG-RELATED"/>
    <property type="match status" value="1"/>
</dbReference>
<feature type="region of interest" description="Disordered" evidence="1">
    <location>
        <begin position="1"/>
        <end position="35"/>
    </location>
</feature>
<dbReference type="AlphaFoldDB" id="A0AAJ0F689"/>
<feature type="region of interest" description="Disordered" evidence="1">
    <location>
        <begin position="586"/>
        <end position="614"/>
    </location>
</feature>
<dbReference type="Proteomes" id="UP001239445">
    <property type="component" value="Unassembled WGS sequence"/>
</dbReference>
<protein>
    <submittedName>
        <fullName evidence="3">Heterokaryon incompatibility protein-domain-containing protein</fullName>
    </submittedName>
</protein>
<reference evidence="3" key="1">
    <citation type="submission" date="2023-06" db="EMBL/GenBank/DDBJ databases">
        <title>Genome-scale phylogeny and comparative genomics of the fungal order Sordariales.</title>
        <authorList>
            <consortium name="Lawrence Berkeley National Laboratory"/>
            <person name="Hensen N."/>
            <person name="Bonometti L."/>
            <person name="Westerberg I."/>
            <person name="Brannstrom I.O."/>
            <person name="Guillou S."/>
            <person name="Cros-Aarteil S."/>
            <person name="Calhoun S."/>
            <person name="Haridas S."/>
            <person name="Kuo A."/>
            <person name="Mondo S."/>
            <person name="Pangilinan J."/>
            <person name="Riley R."/>
            <person name="Labutti K."/>
            <person name="Andreopoulos B."/>
            <person name="Lipzen A."/>
            <person name="Chen C."/>
            <person name="Yanf M."/>
            <person name="Daum C."/>
            <person name="Ng V."/>
            <person name="Clum A."/>
            <person name="Steindorff A."/>
            <person name="Ohm R."/>
            <person name="Martin F."/>
            <person name="Silar P."/>
            <person name="Natvig D."/>
            <person name="Lalanne C."/>
            <person name="Gautier V."/>
            <person name="Ament-Velasquez S.L."/>
            <person name="Kruys A."/>
            <person name="Hutchinson M.I."/>
            <person name="Powell A.J."/>
            <person name="Barry K."/>
            <person name="Miller A.N."/>
            <person name="Grigoriev I.V."/>
            <person name="Debuchy R."/>
            <person name="Gladieux P."/>
            <person name="Thoren M.H."/>
            <person name="Johannesson H."/>
        </authorList>
    </citation>
    <scope>NUCLEOTIDE SEQUENCE</scope>
    <source>
        <strain evidence="3">PSN4</strain>
    </source>
</reference>
<comment type="caution">
    <text evidence="3">The sequence shown here is derived from an EMBL/GenBank/DDBJ whole genome shotgun (WGS) entry which is preliminary data.</text>
</comment>
<evidence type="ECO:0000256" key="1">
    <source>
        <dbReference type="SAM" id="MobiDB-lite"/>
    </source>
</evidence>
<dbReference type="Pfam" id="PF06985">
    <property type="entry name" value="HET"/>
    <property type="match status" value="1"/>
</dbReference>
<sequence>MQSFPQPACREVSSVRVPDDQMWPDQKSRETEPFAYDPLPTSSAKYIRLVEVLPGKGDDRICCRLFAAECDGDHAYEAVSYVWGRQGGGDAEILVNDAPFRVTSNLFGALRTVRSSSTPKTLWADAICINQNDNRERSTQVQFMRHIYECAVRVLVWLGPEDADDETAVGLINFLSANRGTADVESCRELGFDKWDALFRFFELPYFCRTWIIQEIQANPDTLVMCGQATTTYSAIETSARVALQSSEDIRQRMITDRGISNATYIRTLMAPDATLLSRLSQTRGFFASDARDKVFAFLRPEDTMVPDYAMSECDVFRAAACQMLQEDSHETLSYVVHDNWFDYSCDEIPSWVPKFDMPFILPLCKVRGLHAGRSPHETAAKPYRVEEGELNISSILIDRIVMVYPVFKWEYFQLPQCNNSRHCSSQGIPTFMDWLWEHFGGVEVNTVGLDPMPATTGPQLLSRQSLAKREEGRHLRLSEFFRKAGQRGNVSHVPFYPTRREFAATITAGIERRGLGYNSIAEHEKAFLGFSKSLFSCAENFDSRLDRELRDIEIRRFKRTRTCAAIWWDNNDLIKEATKFVNDNGGAKASSPWGETDSTDSHDKRRVESRSERSFQTAVQTACNNRCLFLTETGRLGLGPSALEPGCGREKRVWDKHEGKDPGHIVSDLTDSPLEVRIFPGAATPFITQRRRSSLSHVLVGECYVYGMMNGEALESGKVLLEEISVR</sequence>
<proteinExistence type="predicted"/>
<evidence type="ECO:0000259" key="2">
    <source>
        <dbReference type="Pfam" id="PF06985"/>
    </source>
</evidence>
<organism evidence="3 4">
    <name type="scientific">Echria macrotheca</name>
    <dbReference type="NCBI Taxonomy" id="438768"/>
    <lineage>
        <taxon>Eukaryota</taxon>
        <taxon>Fungi</taxon>
        <taxon>Dikarya</taxon>
        <taxon>Ascomycota</taxon>
        <taxon>Pezizomycotina</taxon>
        <taxon>Sordariomycetes</taxon>
        <taxon>Sordariomycetidae</taxon>
        <taxon>Sordariales</taxon>
        <taxon>Schizotheciaceae</taxon>
        <taxon>Echria</taxon>
    </lineage>
</organism>
<dbReference type="EMBL" id="MU839851">
    <property type="protein sequence ID" value="KAK1749909.1"/>
    <property type="molecule type" value="Genomic_DNA"/>
</dbReference>
<dbReference type="InterPro" id="IPR052895">
    <property type="entry name" value="HetReg/Transcr_Mod"/>
</dbReference>